<dbReference type="EMBL" id="LLZZ01000183">
    <property type="protein sequence ID" value="KTA95683.1"/>
    <property type="molecule type" value="Genomic_DNA"/>
</dbReference>
<proteinExistence type="predicted"/>
<feature type="compositionally biased region" description="Gly residues" evidence="1">
    <location>
        <begin position="53"/>
        <end position="64"/>
    </location>
</feature>
<feature type="region of interest" description="Disordered" evidence="1">
    <location>
        <begin position="1"/>
        <end position="64"/>
    </location>
</feature>
<dbReference type="AlphaFoldDB" id="A0A0W0DZ68"/>
<evidence type="ECO:0000313" key="3">
    <source>
        <dbReference type="Proteomes" id="UP000054886"/>
    </source>
</evidence>
<reference evidence="2 3" key="1">
    <citation type="submission" date="2015-10" db="EMBL/GenBank/DDBJ databases">
        <title>Draft genomes sequences of Candida glabrata isolates 1A, 1B, 2A, 2B, 3A and 3B.</title>
        <authorList>
            <person name="Haavelsrud O.E."/>
            <person name="Gaustad P."/>
        </authorList>
    </citation>
    <scope>NUCLEOTIDE SEQUENCE [LARGE SCALE GENOMIC DNA]</scope>
    <source>
        <strain evidence="2">910700640</strain>
    </source>
</reference>
<dbReference type="Pfam" id="PF09072">
    <property type="entry name" value="TMA7"/>
    <property type="match status" value="1"/>
</dbReference>
<evidence type="ECO:0000313" key="2">
    <source>
        <dbReference type="EMBL" id="KTA95683.1"/>
    </source>
</evidence>
<gene>
    <name evidence="2" type="ORF">AO440_003508</name>
</gene>
<dbReference type="Proteomes" id="UP000054886">
    <property type="component" value="Unassembled WGS sequence"/>
</dbReference>
<dbReference type="VEuPathDB" id="FungiDB:GVI51_K05863"/>
<dbReference type="VEuPathDB" id="FungiDB:B1J91_K06033g"/>
<sequence>MSGRQGGKAKPLKQKKKQQQDLDPEDQAFKEKQKADAAAKKAMMANVKSGKPLVGGGIKKSGKK</sequence>
<protein>
    <submittedName>
        <fullName evidence="2">Translation machinery-associated protein 7</fullName>
    </submittedName>
</protein>
<dbReference type="InterPro" id="IPR015157">
    <property type="entry name" value="TMA7"/>
</dbReference>
<dbReference type="OMA" id="KKGPMNT"/>
<dbReference type="PANTHER" id="PTHR28632">
    <property type="entry name" value="TRANSLATION MACHINERY-ASSOCIATED PROTEIN 7"/>
    <property type="match status" value="1"/>
</dbReference>
<feature type="compositionally biased region" description="Basic and acidic residues" evidence="1">
    <location>
        <begin position="27"/>
        <end position="39"/>
    </location>
</feature>
<comment type="caution">
    <text evidence="2">The sequence shown here is derived from an EMBL/GenBank/DDBJ whole genome shotgun (WGS) entry which is preliminary data.</text>
</comment>
<accession>A0A0W0DZ68</accession>
<dbReference type="VEuPathDB" id="FungiDB:GW608_K05841"/>
<name>A0A0W0DZ68_CANGB</name>
<evidence type="ECO:0000256" key="1">
    <source>
        <dbReference type="SAM" id="MobiDB-lite"/>
    </source>
</evidence>
<organism evidence="2 3">
    <name type="scientific">Candida glabrata</name>
    <name type="common">Yeast</name>
    <name type="synonym">Torulopsis glabrata</name>
    <dbReference type="NCBI Taxonomy" id="5478"/>
    <lineage>
        <taxon>Eukaryota</taxon>
        <taxon>Fungi</taxon>
        <taxon>Dikarya</taxon>
        <taxon>Ascomycota</taxon>
        <taxon>Saccharomycotina</taxon>
        <taxon>Saccharomycetes</taxon>
        <taxon>Saccharomycetales</taxon>
        <taxon>Saccharomycetaceae</taxon>
        <taxon>Nakaseomyces</taxon>
    </lineage>
</organism>